<proteinExistence type="predicted"/>
<dbReference type="EC" id="2.7.13.3" evidence="3"/>
<dbReference type="Proteomes" id="UP000287853">
    <property type="component" value="Unassembled WGS sequence"/>
</dbReference>
<evidence type="ECO:0000256" key="7">
    <source>
        <dbReference type="ARBA" id="ARBA00022692"/>
    </source>
</evidence>
<dbReference type="Pfam" id="PF00672">
    <property type="entry name" value="HAMP"/>
    <property type="match status" value="1"/>
</dbReference>
<evidence type="ECO:0000313" key="17">
    <source>
        <dbReference type="Proteomes" id="UP000287853"/>
    </source>
</evidence>
<feature type="domain" description="HAMP" evidence="15">
    <location>
        <begin position="260"/>
        <end position="313"/>
    </location>
</feature>
<keyword evidence="13" id="KW-0472">Membrane</keyword>
<accession>A0A3S3QR59</accession>
<evidence type="ECO:0000256" key="1">
    <source>
        <dbReference type="ARBA" id="ARBA00000085"/>
    </source>
</evidence>
<evidence type="ECO:0000256" key="11">
    <source>
        <dbReference type="ARBA" id="ARBA00022989"/>
    </source>
</evidence>
<protein>
    <recommendedName>
        <fullName evidence="3">histidine kinase</fullName>
        <ecNumber evidence="3">2.7.13.3</ecNumber>
    </recommendedName>
</protein>
<keyword evidence="7 13" id="KW-0812">Transmembrane</keyword>
<keyword evidence="10" id="KW-0067">ATP-binding</keyword>
<dbReference type="GO" id="GO:0005886">
    <property type="term" value="C:plasma membrane"/>
    <property type="evidence" value="ECO:0007669"/>
    <property type="project" value="UniProtKB-SubCell"/>
</dbReference>
<evidence type="ECO:0000256" key="10">
    <source>
        <dbReference type="ARBA" id="ARBA00022840"/>
    </source>
</evidence>
<dbReference type="PROSITE" id="PS50885">
    <property type="entry name" value="HAMP"/>
    <property type="match status" value="1"/>
</dbReference>
<dbReference type="PANTHER" id="PTHR42878">
    <property type="entry name" value="TWO-COMPONENT HISTIDINE KINASE"/>
    <property type="match status" value="1"/>
</dbReference>
<dbReference type="GO" id="GO:0004673">
    <property type="term" value="F:protein histidine kinase activity"/>
    <property type="evidence" value="ECO:0007669"/>
    <property type="project" value="UniProtKB-EC"/>
</dbReference>
<dbReference type="Pfam" id="PF02518">
    <property type="entry name" value="HATPase_c"/>
    <property type="match status" value="1"/>
</dbReference>
<organism evidence="16 17">
    <name type="scientific">Candidatus Electrothrix aarhusensis</name>
    <dbReference type="NCBI Taxonomy" id="1859131"/>
    <lineage>
        <taxon>Bacteria</taxon>
        <taxon>Pseudomonadati</taxon>
        <taxon>Thermodesulfobacteriota</taxon>
        <taxon>Desulfobulbia</taxon>
        <taxon>Desulfobulbales</taxon>
        <taxon>Desulfobulbaceae</taxon>
        <taxon>Candidatus Electrothrix</taxon>
    </lineage>
</organism>
<evidence type="ECO:0000259" key="15">
    <source>
        <dbReference type="PROSITE" id="PS50885"/>
    </source>
</evidence>
<evidence type="ECO:0000256" key="2">
    <source>
        <dbReference type="ARBA" id="ARBA00004651"/>
    </source>
</evidence>
<keyword evidence="6" id="KW-0808">Transferase</keyword>
<keyword evidence="5" id="KW-0597">Phosphoprotein</keyword>
<dbReference type="SMART" id="SM00387">
    <property type="entry name" value="HATPase_c"/>
    <property type="match status" value="1"/>
</dbReference>
<sequence>MIKLKKYIPRFLSAGIKLSAIHFFKLQISGMKLSRISLRAYLVLMNSVLLCLLYPLLTVIFIGKTTEFRDEHLRKNITAMRESMKNRSAALVRSIGLSVGQAAAGYDFTFLSDLMAEVVKNDEEMVYCLVMDQERQVLAHPDKNKLGTRLDDAMARRNTKQLWPVFPKTFPDEQSLEVFFLEEKDALGNTSLLEVILPVYTGERLWGILRCGYTMHFLNSKMIHEHLRWDRQIHDMKAYFITMMGFFFSISVFIAVLFTRPLLRSLDVLRRGVHLVRDGDLEHEIRKDLVCNEFADLADSFNSMTNSLRGSRKDLADYNKSLEKKVNERTQELKEAQDIMIQQAHEAGMAEMAVGVLHNIGNAITPAKISAATLITRLKKSPLRNNLAQVLHSLRDILESSHDCVGDRSKRMQKIIQLIPESIAEEYGQVETALQQICDKHNHIEDIIRLQRQYARVPMREAQHLDINRVVQDALNMFQESLQQRDVKVERAFQDVPMVRLEEVHFLQILVNLIKNSYESFDGGNVKNKKIILSSFLEGKEPHDVIFSIQDNGCGFTEKDKENFFRFGYSTKARGSGFGLHSCANYLIANNGSIDAVSAGPGMGSEFILRLPTDTSPE</sequence>
<feature type="transmembrane region" description="Helical" evidence="13">
    <location>
        <begin position="40"/>
        <end position="62"/>
    </location>
</feature>
<evidence type="ECO:0000259" key="14">
    <source>
        <dbReference type="PROSITE" id="PS50109"/>
    </source>
</evidence>
<evidence type="ECO:0000256" key="8">
    <source>
        <dbReference type="ARBA" id="ARBA00022741"/>
    </source>
</evidence>
<dbReference type="EMBL" id="MTKO01000080">
    <property type="protein sequence ID" value="RWX45292.1"/>
    <property type="molecule type" value="Genomic_DNA"/>
</dbReference>
<dbReference type="Gene3D" id="1.10.287.130">
    <property type="match status" value="1"/>
</dbReference>
<dbReference type="SUPFAM" id="SSF55874">
    <property type="entry name" value="ATPase domain of HSP90 chaperone/DNA topoisomerase II/histidine kinase"/>
    <property type="match status" value="1"/>
</dbReference>
<evidence type="ECO:0000313" key="16">
    <source>
        <dbReference type="EMBL" id="RWX45292.1"/>
    </source>
</evidence>
<name>A0A3S3QR59_9BACT</name>
<evidence type="ECO:0000256" key="12">
    <source>
        <dbReference type="ARBA" id="ARBA00023012"/>
    </source>
</evidence>
<dbReference type="AlphaFoldDB" id="A0A3S3QR59"/>
<comment type="catalytic activity">
    <reaction evidence="1">
        <text>ATP + protein L-histidine = ADP + protein N-phospho-L-histidine.</text>
        <dbReference type="EC" id="2.7.13.3"/>
    </reaction>
</comment>
<feature type="transmembrane region" description="Helical" evidence="13">
    <location>
        <begin position="238"/>
        <end position="258"/>
    </location>
</feature>
<dbReference type="InterPro" id="IPR005467">
    <property type="entry name" value="His_kinase_dom"/>
</dbReference>
<evidence type="ECO:0000256" key="9">
    <source>
        <dbReference type="ARBA" id="ARBA00022777"/>
    </source>
</evidence>
<dbReference type="GO" id="GO:0007234">
    <property type="term" value="P:osmosensory signaling via phosphorelay pathway"/>
    <property type="evidence" value="ECO:0007669"/>
    <property type="project" value="TreeGrafter"/>
</dbReference>
<dbReference type="PRINTS" id="PR00344">
    <property type="entry name" value="BCTRLSENSOR"/>
</dbReference>
<evidence type="ECO:0000256" key="5">
    <source>
        <dbReference type="ARBA" id="ARBA00022553"/>
    </source>
</evidence>
<dbReference type="InterPro" id="IPR004358">
    <property type="entry name" value="Sig_transdc_His_kin-like_C"/>
</dbReference>
<dbReference type="SMART" id="SM00304">
    <property type="entry name" value="HAMP"/>
    <property type="match status" value="1"/>
</dbReference>
<dbReference type="InterPro" id="IPR036890">
    <property type="entry name" value="HATPase_C_sf"/>
</dbReference>
<dbReference type="CDD" id="cd06225">
    <property type="entry name" value="HAMP"/>
    <property type="match status" value="1"/>
</dbReference>
<evidence type="ECO:0000256" key="4">
    <source>
        <dbReference type="ARBA" id="ARBA00022475"/>
    </source>
</evidence>
<evidence type="ECO:0000256" key="6">
    <source>
        <dbReference type="ARBA" id="ARBA00022679"/>
    </source>
</evidence>
<feature type="domain" description="Histidine kinase" evidence="14">
    <location>
        <begin position="389"/>
        <end position="615"/>
    </location>
</feature>
<keyword evidence="17" id="KW-1185">Reference proteome</keyword>
<dbReference type="Gene3D" id="3.30.565.10">
    <property type="entry name" value="Histidine kinase-like ATPase, C-terminal domain"/>
    <property type="match status" value="1"/>
</dbReference>
<comment type="subcellular location">
    <subcellularLocation>
        <location evidence="2">Cell membrane</location>
        <topology evidence="2">Multi-pass membrane protein</topology>
    </subcellularLocation>
</comment>
<keyword evidence="12" id="KW-0902">Two-component regulatory system</keyword>
<gene>
    <name evidence="16" type="ORF">H206_02192</name>
</gene>
<dbReference type="InterPro" id="IPR003594">
    <property type="entry name" value="HATPase_dom"/>
</dbReference>
<reference evidence="16 17" key="1">
    <citation type="submission" date="2017-01" db="EMBL/GenBank/DDBJ databases">
        <title>The cable genome- insights into the physiology and evolution of filamentous bacteria capable of sulfide oxidation via long distance electron transfer.</title>
        <authorList>
            <person name="Schreiber L."/>
            <person name="Bjerg J.T."/>
            <person name="Boggild A."/>
            <person name="Van De Vossenberg J."/>
            <person name="Meysman F."/>
            <person name="Nielsen L.P."/>
            <person name="Schramm A."/>
            <person name="Kjeldsen K.U."/>
        </authorList>
    </citation>
    <scope>NUCLEOTIDE SEQUENCE [LARGE SCALE GENOMIC DNA]</scope>
    <source>
        <strain evidence="16">MCF</strain>
    </source>
</reference>
<comment type="caution">
    <text evidence="16">The sequence shown here is derived from an EMBL/GenBank/DDBJ whole genome shotgun (WGS) entry which is preliminary data.</text>
</comment>
<keyword evidence="11 13" id="KW-1133">Transmembrane helix</keyword>
<dbReference type="GO" id="GO:0005524">
    <property type="term" value="F:ATP binding"/>
    <property type="evidence" value="ECO:0007669"/>
    <property type="project" value="UniProtKB-KW"/>
</dbReference>
<feature type="transmembrane region" description="Helical" evidence="13">
    <location>
        <begin position="7"/>
        <end position="28"/>
    </location>
</feature>
<dbReference type="Gene3D" id="6.10.340.10">
    <property type="match status" value="1"/>
</dbReference>
<dbReference type="GO" id="GO:0000156">
    <property type="term" value="F:phosphorelay response regulator activity"/>
    <property type="evidence" value="ECO:0007669"/>
    <property type="project" value="TreeGrafter"/>
</dbReference>
<dbReference type="InterPro" id="IPR029151">
    <property type="entry name" value="Sensor-like_sf"/>
</dbReference>
<evidence type="ECO:0000256" key="3">
    <source>
        <dbReference type="ARBA" id="ARBA00012438"/>
    </source>
</evidence>
<evidence type="ECO:0000256" key="13">
    <source>
        <dbReference type="SAM" id="Phobius"/>
    </source>
</evidence>
<keyword evidence="8" id="KW-0547">Nucleotide-binding</keyword>
<dbReference type="PANTHER" id="PTHR42878:SF7">
    <property type="entry name" value="SENSOR HISTIDINE KINASE GLRK"/>
    <property type="match status" value="1"/>
</dbReference>
<keyword evidence="9" id="KW-0418">Kinase</keyword>
<dbReference type="GO" id="GO:0030295">
    <property type="term" value="F:protein kinase activator activity"/>
    <property type="evidence" value="ECO:0007669"/>
    <property type="project" value="TreeGrafter"/>
</dbReference>
<dbReference type="PROSITE" id="PS50109">
    <property type="entry name" value="HIS_KIN"/>
    <property type="match status" value="1"/>
</dbReference>
<dbReference type="InterPro" id="IPR050351">
    <property type="entry name" value="BphY/WalK/GraS-like"/>
</dbReference>
<dbReference type="SUPFAM" id="SSF103190">
    <property type="entry name" value="Sensory domain-like"/>
    <property type="match status" value="1"/>
</dbReference>
<dbReference type="InterPro" id="IPR003660">
    <property type="entry name" value="HAMP_dom"/>
</dbReference>
<keyword evidence="4" id="KW-1003">Cell membrane</keyword>